<feature type="binding site" evidence="9">
    <location>
        <position position="211"/>
    </location>
    <ligand>
        <name>Mg(2+)</name>
        <dbReference type="ChEBI" id="CHEBI:18420"/>
        <label>1</label>
        <note>catalytic</note>
    </ligand>
</feature>
<dbReference type="PANTHER" id="PTHR20854">
    <property type="entry name" value="INOSITOL MONOPHOSPHATASE"/>
    <property type="match status" value="1"/>
</dbReference>
<evidence type="ECO:0000313" key="10">
    <source>
        <dbReference type="EMBL" id="SNQ62150.1"/>
    </source>
</evidence>
<dbReference type="InterPro" id="IPR000760">
    <property type="entry name" value="Inositol_monophosphatase-like"/>
</dbReference>
<dbReference type="GO" id="GO:0008934">
    <property type="term" value="F:inositol monophosphate 1-phosphatase activity"/>
    <property type="evidence" value="ECO:0007669"/>
    <property type="project" value="TreeGrafter"/>
</dbReference>
<dbReference type="RefSeq" id="WP_096206755.1">
    <property type="nucleotide sequence ID" value="NZ_FZMP01000207.1"/>
</dbReference>
<protein>
    <recommendedName>
        <fullName evidence="3">fructose-bisphosphatase</fullName>
        <ecNumber evidence="3">3.1.3.11</ecNumber>
    </recommendedName>
</protein>
<evidence type="ECO:0000256" key="8">
    <source>
        <dbReference type="ARBA" id="ARBA00038103"/>
    </source>
</evidence>
<feature type="binding site" evidence="9">
    <location>
        <position position="90"/>
    </location>
    <ligand>
        <name>Mg(2+)</name>
        <dbReference type="ChEBI" id="CHEBI:18420"/>
        <label>2</label>
    </ligand>
</feature>
<dbReference type="EC" id="3.1.3.11" evidence="3"/>
<comment type="cofactor">
    <cofactor evidence="2 9">
        <name>Mg(2+)</name>
        <dbReference type="ChEBI" id="CHEBI:18420"/>
    </cofactor>
</comment>
<keyword evidence="7" id="KW-0119">Carbohydrate metabolism</keyword>
<dbReference type="Proteomes" id="UP000218615">
    <property type="component" value="Unassembled WGS sequence"/>
</dbReference>
<evidence type="ECO:0000256" key="9">
    <source>
        <dbReference type="PIRSR" id="PIRSR600760-2"/>
    </source>
</evidence>
<proteinExistence type="inferred from homology"/>
<evidence type="ECO:0000256" key="1">
    <source>
        <dbReference type="ARBA" id="ARBA00001273"/>
    </source>
</evidence>
<dbReference type="PROSITE" id="PS00629">
    <property type="entry name" value="IMP_1"/>
    <property type="match status" value="1"/>
</dbReference>
<dbReference type="PANTHER" id="PTHR20854:SF4">
    <property type="entry name" value="INOSITOL-1-MONOPHOSPHATASE-RELATED"/>
    <property type="match status" value="1"/>
</dbReference>
<dbReference type="Gene3D" id="3.40.190.80">
    <property type="match status" value="1"/>
</dbReference>
<evidence type="ECO:0000313" key="11">
    <source>
        <dbReference type="Proteomes" id="UP000218615"/>
    </source>
</evidence>
<evidence type="ECO:0000256" key="7">
    <source>
        <dbReference type="ARBA" id="ARBA00023277"/>
    </source>
</evidence>
<dbReference type="GO" id="GO:0046872">
    <property type="term" value="F:metal ion binding"/>
    <property type="evidence" value="ECO:0007669"/>
    <property type="project" value="UniProtKB-KW"/>
</dbReference>
<dbReference type="GO" id="GO:0006020">
    <property type="term" value="P:inositol metabolic process"/>
    <property type="evidence" value="ECO:0007669"/>
    <property type="project" value="TreeGrafter"/>
</dbReference>
<organism evidence="10 11">
    <name type="scientific">Candidatus Methanoperedens nitratireducens</name>
    <dbReference type="NCBI Taxonomy" id="1392998"/>
    <lineage>
        <taxon>Archaea</taxon>
        <taxon>Methanobacteriati</taxon>
        <taxon>Methanobacteriota</taxon>
        <taxon>Stenosarchaea group</taxon>
        <taxon>Methanomicrobia</taxon>
        <taxon>Methanosarcinales</taxon>
        <taxon>ANME-2 cluster</taxon>
        <taxon>Candidatus Methanoperedentaceae</taxon>
        <taxon>Candidatus Methanoperedens</taxon>
    </lineage>
</organism>
<evidence type="ECO:0000256" key="4">
    <source>
        <dbReference type="ARBA" id="ARBA00022723"/>
    </source>
</evidence>
<evidence type="ECO:0000256" key="5">
    <source>
        <dbReference type="ARBA" id="ARBA00022801"/>
    </source>
</evidence>
<dbReference type="EMBL" id="FZMP01000207">
    <property type="protein sequence ID" value="SNQ62150.1"/>
    <property type="molecule type" value="Genomic_DNA"/>
</dbReference>
<feature type="binding site" evidence="9">
    <location>
        <position position="70"/>
    </location>
    <ligand>
        <name>Mg(2+)</name>
        <dbReference type="ChEBI" id="CHEBI:18420"/>
        <label>1</label>
        <note>catalytic</note>
    </ligand>
</feature>
<dbReference type="Pfam" id="PF00459">
    <property type="entry name" value="Inositol_P"/>
    <property type="match status" value="1"/>
</dbReference>
<keyword evidence="11" id="KW-1185">Reference proteome</keyword>
<dbReference type="NCBIfam" id="NF009321">
    <property type="entry name" value="PRK12676.1"/>
    <property type="match status" value="1"/>
</dbReference>
<name>A0A284VS85_9EURY</name>
<feature type="binding site" evidence="9">
    <location>
        <position position="88"/>
    </location>
    <ligand>
        <name>Mg(2+)</name>
        <dbReference type="ChEBI" id="CHEBI:18420"/>
        <label>1</label>
        <note>catalytic</note>
    </ligand>
</feature>
<keyword evidence="6 9" id="KW-0460">Magnesium</keyword>
<evidence type="ECO:0000256" key="2">
    <source>
        <dbReference type="ARBA" id="ARBA00001946"/>
    </source>
</evidence>
<dbReference type="Gene3D" id="3.30.540.10">
    <property type="entry name" value="Fructose-1,6-Bisphosphatase, subunit A, domain 1"/>
    <property type="match status" value="1"/>
</dbReference>
<keyword evidence="4 9" id="KW-0479">Metal-binding</keyword>
<dbReference type="OrthoDB" id="58111at2157"/>
<reference evidence="11" key="1">
    <citation type="submission" date="2017-06" db="EMBL/GenBank/DDBJ databases">
        <authorList>
            <person name="Cremers G."/>
        </authorList>
    </citation>
    <scope>NUCLEOTIDE SEQUENCE [LARGE SCALE GENOMIC DNA]</scope>
</reference>
<dbReference type="SUPFAM" id="SSF56655">
    <property type="entry name" value="Carbohydrate phosphatase"/>
    <property type="match status" value="1"/>
</dbReference>
<comment type="catalytic activity">
    <reaction evidence="1">
        <text>beta-D-fructose 1,6-bisphosphate + H2O = beta-D-fructose 6-phosphate + phosphate</text>
        <dbReference type="Rhea" id="RHEA:11064"/>
        <dbReference type="ChEBI" id="CHEBI:15377"/>
        <dbReference type="ChEBI" id="CHEBI:32966"/>
        <dbReference type="ChEBI" id="CHEBI:43474"/>
        <dbReference type="ChEBI" id="CHEBI:57634"/>
        <dbReference type="EC" id="3.1.3.11"/>
    </reaction>
</comment>
<keyword evidence="5 10" id="KW-0378">Hydrolase</keyword>
<sequence length="261" mass="28277">MKHNTFYDLCNDVAASIEQAVSGLVGKPEAGMVLRIGADGTPTEKIDETAENAALQVLERDGISMRFVSEELGEKTIGKEPEFTFVLDPIDGTFNAVHSIPFYCVPIAICGSDLSDIRYGYVKNLVTGDIYTAERGKGAFFNNEPIHVSSRSELSELSVISYSHRPHAVAINNHIARRVRVFGCAALELCYVASGVFDAFIDMRGMLRITDIAAGKLIVKEAGGMITDGNGELLSTPLDVKKRVNLVASNGKAHDKLLELV</sequence>
<dbReference type="PRINTS" id="PR00377">
    <property type="entry name" value="IMPHPHTASES"/>
</dbReference>
<accession>A0A284VS85</accession>
<dbReference type="AlphaFoldDB" id="A0A284VS85"/>
<dbReference type="FunFam" id="3.40.190.80:FF:000020">
    <property type="entry name" value="Fructose-1,6-bisphosphatase/inositol-1-monophosphatase"/>
    <property type="match status" value="1"/>
</dbReference>
<dbReference type="FunFam" id="3.30.540.10:FF:000027">
    <property type="entry name" value="Fructose-1,6-bisphosphatase/inositol-1-monophosphatase"/>
    <property type="match status" value="1"/>
</dbReference>
<feature type="binding site" evidence="9">
    <location>
        <position position="91"/>
    </location>
    <ligand>
        <name>Mg(2+)</name>
        <dbReference type="ChEBI" id="CHEBI:18420"/>
        <label>1</label>
        <note>catalytic</note>
    </ligand>
</feature>
<dbReference type="GO" id="GO:0007165">
    <property type="term" value="P:signal transduction"/>
    <property type="evidence" value="ECO:0007669"/>
    <property type="project" value="TreeGrafter"/>
</dbReference>
<dbReference type="GO" id="GO:0042132">
    <property type="term" value="F:fructose 1,6-bisphosphate 1-phosphatase activity"/>
    <property type="evidence" value="ECO:0007669"/>
    <property type="project" value="UniProtKB-EC"/>
</dbReference>
<dbReference type="InterPro" id="IPR020583">
    <property type="entry name" value="Inositol_monoP_metal-BS"/>
</dbReference>
<gene>
    <name evidence="10" type="primary">suhB</name>
    <name evidence="10" type="ORF">MNV_60031</name>
</gene>
<evidence type="ECO:0000256" key="6">
    <source>
        <dbReference type="ARBA" id="ARBA00022842"/>
    </source>
</evidence>
<comment type="similarity">
    <text evidence="8">Belongs to the inositol monophosphatase superfamily. FBPase class 4 family.</text>
</comment>
<evidence type="ECO:0000256" key="3">
    <source>
        <dbReference type="ARBA" id="ARBA00013093"/>
    </source>
</evidence>